<evidence type="ECO:0000259" key="3">
    <source>
        <dbReference type="Pfam" id="PF20586"/>
    </source>
</evidence>
<gene>
    <name evidence="5" type="ORF">KDK_61170</name>
</gene>
<dbReference type="AlphaFoldDB" id="A0A402AT96"/>
<organism evidence="5 6">
    <name type="scientific">Dictyobacter kobayashii</name>
    <dbReference type="NCBI Taxonomy" id="2014872"/>
    <lineage>
        <taxon>Bacteria</taxon>
        <taxon>Bacillati</taxon>
        <taxon>Chloroflexota</taxon>
        <taxon>Ktedonobacteria</taxon>
        <taxon>Ktedonobacterales</taxon>
        <taxon>Dictyobacteraceae</taxon>
        <taxon>Dictyobacter</taxon>
    </lineage>
</organism>
<dbReference type="Pfam" id="PF25873">
    <property type="entry name" value="WHD_MalT"/>
    <property type="match status" value="1"/>
</dbReference>
<dbReference type="Gene3D" id="3.40.50.300">
    <property type="entry name" value="P-loop containing nucleotide triphosphate hydrolases"/>
    <property type="match status" value="1"/>
</dbReference>
<dbReference type="SUPFAM" id="SSF52540">
    <property type="entry name" value="P-loop containing nucleoside triphosphate hydrolases"/>
    <property type="match status" value="1"/>
</dbReference>
<protein>
    <recommendedName>
        <fullName evidence="7">LuxR family transcriptional regulator</fullName>
    </recommendedName>
</protein>
<dbReference type="Pfam" id="PF20586">
    <property type="entry name" value="DUF6788"/>
    <property type="match status" value="1"/>
</dbReference>
<evidence type="ECO:0000313" key="6">
    <source>
        <dbReference type="Proteomes" id="UP000287188"/>
    </source>
</evidence>
<proteinExistence type="predicted"/>
<evidence type="ECO:0000259" key="2">
    <source>
        <dbReference type="Pfam" id="PF17874"/>
    </source>
</evidence>
<dbReference type="InterPro" id="IPR011990">
    <property type="entry name" value="TPR-like_helical_dom_sf"/>
</dbReference>
<dbReference type="OrthoDB" id="135557at2"/>
<dbReference type="SUPFAM" id="SSF48452">
    <property type="entry name" value="TPR-like"/>
    <property type="match status" value="1"/>
</dbReference>
<keyword evidence="6" id="KW-1185">Reference proteome</keyword>
<dbReference type="InterPro" id="IPR059106">
    <property type="entry name" value="WHD_MalT"/>
</dbReference>
<evidence type="ECO:0000259" key="1">
    <source>
        <dbReference type="Pfam" id="PF13191"/>
    </source>
</evidence>
<dbReference type="Proteomes" id="UP000287188">
    <property type="component" value="Unassembled WGS sequence"/>
</dbReference>
<evidence type="ECO:0000259" key="4">
    <source>
        <dbReference type="Pfam" id="PF25873"/>
    </source>
</evidence>
<dbReference type="Pfam" id="PF13191">
    <property type="entry name" value="AAA_16"/>
    <property type="match status" value="1"/>
</dbReference>
<comment type="caution">
    <text evidence="5">The sequence shown here is derived from an EMBL/GenBank/DDBJ whole genome shotgun (WGS) entry which is preliminary data.</text>
</comment>
<feature type="domain" description="DUF6788" evidence="3">
    <location>
        <begin position="61"/>
        <end position="88"/>
    </location>
</feature>
<feature type="domain" description="Orc1-like AAA ATPase" evidence="1">
    <location>
        <begin position="128"/>
        <end position="277"/>
    </location>
</feature>
<reference evidence="6" key="1">
    <citation type="submission" date="2018-12" db="EMBL/GenBank/DDBJ databases">
        <title>Tengunoibacter tsumagoiensis gen. nov., sp. nov., Dictyobacter kobayashii sp. nov., D. alpinus sp. nov., and D. joshuensis sp. nov. and description of Dictyobacteraceae fam. nov. within the order Ktedonobacterales isolated from Tengu-no-mugimeshi.</title>
        <authorList>
            <person name="Wang C.M."/>
            <person name="Zheng Y."/>
            <person name="Sakai Y."/>
            <person name="Toyoda A."/>
            <person name="Minakuchi Y."/>
            <person name="Abe K."/>
            <person name="Yokota A."/>
            <person name="Yabe S."/>
        </authorList>
    </citation>
    <scope>NUCLEOTIDE SEQUENCE [LARGE SCALE GENOMIC DNA]</scope>
    <source>
        <strain evidence="6">Uno11</strain>
    </source>
</reference>
<name>A0A402AT96_9CHLR</name>
<dbReference type="Pfam" id="PF17874">
    <property type="entry name" value="TPR_MalT"/>
    <property type="match status" value="1"/>
</dbReference>
<dbReference type="Gene3D" id="1.25.40.10">
    <property type="entry name" value="Tetratricopeptide repeat domain"/>
    <property type="match status" value="1"/>
</dbReference>
<feature type="domain" description="MalT-like winged helix" evidence="4">
    <location>
        <begin position="377"/>
        <end position="456"/>
    </location>
</feature>
<evidence type="ECO:0008006" key="7">
    <source>
        <dbReference type="Google" id="ProtNLM"/>
    </source>
</evidence>
<dbReference type="EMBL" id="BIFS01000002">
    <property type="protein sequence ID" value="GCE22317.1"/>
    <property type="molecule type" value="Genomic_DNA"/>
</dbReference>
<dbReference type="InterPro" id="IPR046738">
    <property type="entry name" value="DUF6788"/>
</dbReference>
<sequence length="694" mass="80208">MPKSARFTLKWSGLHCRYELFERDHFLLATHEPSWFAWLDTHTSFSFQGEQHHFNVLKETRKNTGESYWYAYQRQGKRVVKRYLGKSADVTIPRLEEVGLELRGVQPAPLLEPKFHLPHVASSLVPRERLFALLDSGLERRLILLSAPAGSGKTTLISQWQASRKNQNHFPHLTWLSLDSNDNDPVRFWRYVLTACQAFQDHLGQSALEQLALTPQHLRETHFLETILTLFLNELVHIEKQVMLVLEDYHLITSPPIHQTMTFLLDHLPDTMHLVIITRSTPSLPLAQLRVHGELCEIEASELRFTPAEITAFFQPLFPRLLTPRLLEQLDTQLEGWAAGLRLFALALQKAHTQQTVEEQLTNFVRNHRPLQDYFIDEVLNTLTNSLQLFLLQTCMLNRLTPALCDTMTNRHNSASLLQSLARRGLFLEQLEGPGQWYRYHPLFAEAMRTESRRRLGLDQLRYIARKASAWYQQQHMFTEAIETAFQAEEMALAAEIMVQLPALQGFDDLQEFHTLRRWLEQLPDDVLYLHPLLCLCYARVLSLSFAPLPPASAELANIERLLLHAEECWRTQDNMARLGEVFAFRAQHAIWQGNIEQATNYARQALRQLPAEARHWRGVCLNLLGAGELYAGQLIQAKKTLQNALALWQALHHPHGARSCTLTLGMVYFEQGHCGWRIHAIEKLYGRPESWEI</sequence>
<dbReference type="InterPro" id="IPR041617">
    <property type="entry name" value="TPR_MalT"/>
</dbReference>
<evidence type="ECO:0000313" key="5">
    <source>
        <dbReference type="EMBL" id="GCE22317.1"/>
    </source>
</evidence>
<dbReference type="InterPro" id="IPR027417">
    <property type="entry name" value="P-loop_NTPase"/>
</dbReference>
<accession>A0A402AT96</accession>
<feature type="domain" description="MalT-like TPR region" evidence="2">
    <location>
        <begin position="580"/>
        <end position="674"/>
    </location>
</feature>
<dbReference type="InterPro" id="IPR041664">
    <property type="entry name" value="AAA_16"/>
</dbReference>